<name>A0ABM8Y6V8_9BACI</name>
<dbReference type="Gene3D" id="3.90.180.10">
    <property type="entry name" value="Medium-chain alcohol dehydrogenases, catalytic domain"/>
    <property type="match status" value="1"/>
</dbReference>
<dbReference type="Proteomes" id="UP000789423">
    <property type="component" value="Unassembled WGS sequence"/>
</dbReference>
<evidence type="ECO:0000256" key="2">
    <source>
        <dbReference type="ARBA" id="ARBA00013190"/>
    </source>
</evidence>
<protein>
    <recommendedName>
        <fullName evidence="2">alcohol dehydrogenase</fullName>
        <ecNumber evidence="2">1.1.1.1</ecNumber>
    </recommendedName>
</protein>
<comment type="cofactor">
    <cofactor evidence="1">
        <name>Zn(2+)</name>
        <dbReference type="ChEBI" id="CHEBI:29105"/>
    </cofactor>
</comment>
<keyword evidence="3" id="KW-0479">Metal-binding</keyword>
<keyword evidence="5 6" id="KW-0560">Oxidoreductase</keyword>
<dbReference type="EC" id="1.1.1.1" evidence="2"/>
<proteinExistence type="predicted"/>
<evidence type="ECO:0000313" key="7">
    <source>
        <dbReference type="Proteomes" id="UP000789423"/>
    </source>
</evidence>
<comment type="caution">
    <text evidence="6">The sequence shown here is derived from an EMBL/GenBank/DDBJ whole genome shotgun (WGS) entry which is preliminary data.</text>
</comment>
<evidence type="ECO:0000256" key="4">
    <source>
        <dbReference type="ARBA" id="ARBA00022833"/>
    </source>
</evidence>
<dbReference type="PANTHER" id="PTHR42940">
    <property type="entry name" value="ALCOHOL DEHYDROGENASE 1-RELATED"/>
    <property type="match status" value="1"/>
</dbReference>
<accession>A0ABM8Y6V8</accession>
<evidence type="ECO:0000256" key="1">
    <source>
        <dbReference type="ARBA" id="ARBA00001947"/>
    </source>
</evidence>
<reference evidence="6 7" key="1">
    <citation type="submission" date="2021-10" db="EMBL/GenBank/DDBJ databases">
        <authorList>
            <person name="Criscuolo A."/>
        </authorList>
    </citation>
    <scope>NUCLEOTIDE SEQUENCE [LARGE SCALE GENOMIC DNA]</scope>
    <source>
        <strain evidence="7">CIP 111899</strain>
    </source>
</reference>
<evidence type="ECO:0000256" key="3">
    <source>
        <dbReference type="ARBA" id="ARBA00022723"/>
    </source>
</evidence>
<evidence type="ECO:0000256" key="5">
    <source>
        <dbReference type="ARBA" id="ARBA00023002"/>
    </source>
</evidence>
<dbReference type="EMBL" id="CAKJTI010000002">
    <property type="protein sequence ID" value="CAG9611464.1"/>
    <property type="molecule type" value="Genomic_DNA"/>
</dbReference>
<dbReference type="GO" id="GO:0004022">
    <property type="term" value="F:alcohol dehydrogenase (NAD+) activity"/>
    <property type="evidence" value="ECO:0007669"/>
    <property type="project" value="UniProtKB-EC"/>
</dbReference>
<organism evidence="6 7">
    <name type="scientific">Bacillus rhizoplanae</name>
    <dbReference type="NCBI Taxonomy" id="2880966"/>
    <lineage>
        <taxon>Bacteria</taxon>
        <taxon>Bacillati</taxon>
        <taxon>Bacillota</taxon>
        <taxon>Bacilli</taxon>
        <taxon>Bacillales</taxon>
        <taxon>Bacillaceae</taxon>
        <taxon>Bacillus</taxon>
    </lineage>
</organism>
<dbReference type="PANTHER" id="PTHR42940:SF8">
    <property type="entry name" value="VACUOLAR PROTEIN SORTING-ASSOCIATED PROTEIN 11"/>
    <property type="match status" value="1"/>
</dbReference>
<sequence>MKIVGAIVATRKELQEVLQFAAEGKVNVIIETHHLHEINDVFSEREEGKINGRVVLDMTK</sequence>
<keyword evidence="4" id="KW-0862">Zinc</keyword>
<keyword evidence="7" id="KW-1185">Reference proteome</keyword>
<gene>
    <name evidence="6" type="primary">adhT</name>
    <name evidence="6" type="ORF">BACCIP111899_00634</name>
</gene>
<evidence type="ECO:0000313" key="6">
    <source>
        <dbReference type="EMBL" id="CAG9611464.1"/>
    </source>
</evidence>